<name>A0A4R5W221_9BURK</name>
<comment type="caution">
    <text evidence="4">The sequence shown here is derived from an EMBL/GenBank/DDBJ whole genome shotgun (WGS) entry which is preliminary data.</text>
</comment>
<dbReference type="InterPro" id="IPR004843">
    <property type="entry name" value="Calcineurin-like_PHP"/>
</dbReference>
<dbReference type="AlphaFoldDB" id="A0A4R5W221"/>
<dbReference type="RefSeq" id="WP_133327190.1">
    <property type="nucleotide sequence ID" value="NZ_SMYL01000003.1"/>
</dbReference>
<dbReference type="Gene3D" id="3.60.21.10">
    <property type="match status" value="1"/>
</dbReference>
<dbReference type="PANTHER" id="PTHR22953:SF153">
    <property type="entry name" value="PURPLE ACID PHOSPHATASE"/>
    <property type="match status" value="1"/>
</dbReference>
<dbReference type="PANTHER" id="PTHR22953">
    <property type="entry name" value="ACID PHOSPHATASE RELATED"/>
    <property type="match status" value="1"/>
</dbReference>
<protein>
    <recommendedName>
        <fullName evidence="3">Calcineurin-like phosphoesterase domain-containing protein</fullName>
    </recommendedName>
</protein>
<proteinExistence type="predicted"/>
<organism evidence="4 5">
    <name type="scientific">Sapientia aquatica</name>
    <dbReference type="NCBI Taxonomy" id="1549640"/>
    <lineage>
        <taxon>Bacteria</taxon>
        <taxon>Pseudomonadati</taxon>
        <taxon>Pseudomonadota</taxon>
        <taxon>Betaproteobacteria</taxon>
        <taxon>Burkholderiales</taxon>
        <taxon>Oxalobacteraceae</taxon>
        <taxon>Sapientia</taxon>
    </lineage>
</organism>
<dbReference type="Proteomes" id="UP000294829">
    <property type="component" value="Unassembled WGS sequence"/>
</dbReference>
<dbReference type="EMBL" id="SMYL01000003">
    <property type="protein sequence ID" value="TDK66372.1"/>
    <property type="molecule type" value="Genomic_DNA"/>
</dbReference>
<dbReference type="OrthoDB" id="9804511at2"/>
<evidence type="ECO:0000256" key="2">
    <source>
        <dbReference type="SAM" id="MobiDB-lite"/>
    </source>
</evidence>
<reference evidence="4 5" key="1">
    <citation type="submission" date="2019-03" db="EMBL/GenBank/DDBJ databases">
        <title>Sapientia aquatica gen. nov., sp. nov., isolated from a crater lake.</title>
        <authorList>
            <person name="Felfoldi T."/>
            <person name="Szabo A."/>
            <person name="Toth E."/>
            <person name="Schumann P."/>
            <person name="Keki Z."/>
            <person name="Marialigeti K."/>
            <person name="Mathe I."/>
        </authorList>
    </citation>
    <scope>NUCLEOTIDE SEQUENCE [LARGE SCALE GENOMIC DNA]</scope>
    <source>
        <strain evidence="4 5">SA-152</strain>
    </source>
</reference>
<keyword evidence="1" id="KW-0732">Signal</keyword>
<evidence type="ECO:0000259" key="3">
    <source>
        <dbReference type="Pfam" id="PF00149"/>
    </source>
</evidence>
<dbReference type="InterPro" id="IPR039331">
    <property type="entry name" value="PAPs-like"/>
</dbReference>
<feature type="region of interest" description="Disordered" evidence="2">
    <location>
        <begin position="44"/>
        <end position="67"/>
    </location>
</feature>
<dbReference type="SUPFAM" id="SSF56300">
    <property type="entry name" value="Metallo-dependent phosphatases"/>
    <property type="match status" value="1"/>
</dbReference>
<gene>
    <name evidence="4" type="ORF">E2I14_07815</name>
</gene>
<dbReference type="GO" id="GO:0003993">
    <property type="term" value="F:acid phosphatase activity"/>
    <property type="evidence" value="ECO:0007669"/>
    <property type="project" value="InterPro"/>
</dbReference>
<evidence type="ECO:0000313" key="4">
    <source>
        <dbReference type="EMBL" id="TDK66372.1"/>
    </source>
</evidence>
<accession>A0A4R5W221</accession>
<dbReference type="InterPro" id="IPR029052">
    <property type="entry name" value="Metallo-depent_PP-like"/>
</dbReference>
<dbReference type="Pfam" id="PF00149">
    <property type="entry name" value="Metallophos"/>
    <property type="match status" value="1"/>
</dbReference>
<sequence>MEILTRIRYVLKNQSVFWKLAVATLSLVILVDAIAQNLPQQLDSTDSARQNQGLKQGQKRGRADRDQALNNAPADVAALRRLSVILGRPTLNSVTASILTEAPAEVQVEWGYSAEHLDHISQLKKLSAGEVSDVEITGLTANSRCYYHLKFRSVGEHSFQTMATESFHTARSTGSQFIFEMQGDSHPERPQQFDPSLYAQTLRAAAADEPDFYITLGDDFSVDTLKEINSQTVEQRYLLQRPYLALVGRRSPIYMVNGNHEQAAAVNLDGTPNNVAVWAQSTRNHLFPLPVPDQFYSGDIQDVPYIGKLRDYYSWTWGDALFVVIDPYWHSSVAVDNKLGSRVKNNKSGDDHKSRGKEDMWNITLGDEQYNWLQKTLKGSTSKYKFVFSHHVLGTGRGGIEVANLYEWGGHDRQGNDLFANYRPNWLIPIHQLFAQNGVTAFFQGHDHVFAHQQLDGIVYQTLAQPADPNYTLNFSEAYRSGKILPNSGRLRVTVTAEKAKVEYVRSFLPIDQKVGQVDNSVAYSYELVPRK</sequence>
<keyword evidence="5" id="KW-1185">Reference proteome</keyword>
<feature type="compositionally biased region" description="Polar residues" evidence="2">
    <location>
        <begin position="44"/>
        <end position="55"/>
    </location>
</feature>
<evidence type="ECO:0000256" key="1">
    <source>
        <dbReference type="ARBA" id="ARBA00022729"/>
    </source>
</evidence>
<feature type="domain" description="Calcineurin-like phosphoesterase" evidence="3">
    <location>
        <begin position="198"/>
        <end position="449"/>
    </location>
</feature>
<evidence type="ECO:0000313" key="5">
    <source>
        <dbReference type="Proteomes" id="UP000294829"/>
    </source>
</evidence>